<reference evidence="1 2" key="1">
    <citation type="submission" date="2020-08" db="EMBL/GenBank/DDBJ databases">
        <title>Genome public.</title>
        <authorList>
            <person name="Liu C."/>
            <person name="Sun Q."/>
        </authorList>
    </citation>
    <scope>NUCLEOTIDE SEQUENCE [LARGE SCALE GENOMIC DNA]</scope>
    <source>
        <strain evidence="1 2">BX17</strain>
    </source>
</reference>
<dbReference type="InterPro" id="IPR001707">
    <property type="entry name" value="Cmp_AcTrfase"/>
</dbReference>
<evidence type="ECO:0008006" key="3">
    <source>
        <dbReference type="Google" id="ProtNLM"/>
    </source>
</evidence>
<dbReference type="Pfam" id="PF00302">
    <property type="entry name" value="CAT"/>
    <property type="match status" value="1"/>
</dbReference>
<accession>A0A8I0DSH4</accession>
<organism evidence="1 2">
    <name type="scientific">Blautia segnis</name>
    <dbReference type="NCBI Taxonomy" id="2763030"/>
    <lineage>
        <taxon>Bacteria</taxon>
        <taxon>Bacillati</taxon>
        <taxon>Bacillota</taxon>
        <taxon>Clostridia</taxon>
        <taxon>Lachnospirales</taxon>
        <taxon>Lachnospiraceae</taxon>
        <taxon>Blautia</taxon>
    </lineage>
</organism>
<comment type="caution">
    <text evidence="1">The sequence shown here is derived from an EMBL/GenBank/DDBJ whole genome shotgun (WGS) entry which is preliminary data.</text>
</comment>
<dbReference type="SMART" id="SM01059">
    <property type="entry name" value="CAT"/>
    <property type="match status" value="1"/>
</dbReference>
<dbReference type="Proteomes" id="UP000652847">
    <property type="component" value="Unassembled WGS sequence"/>
</dbReference>
<name>A0A8I0DSH4_9FIRM</name>
<dbReference type="SUPFAM" id="SSF52777">
    <property type="entry name" value="CoA-dependent acyltransferases"/>
    <property type="match status" value="1"/>
</dbReference>
<dbReference type="GO" id="GO:0008811">
    <property type="term" value="F:chloramphenicol O-acetyltransferase activity"/>
    <property type="evidence" value="ECO:0007669"/>
    <property type="project" value="InterPro"/>
</dbReference>
<dbReference type="Gene3D" id="3.30.559.10">
    <property type="entry name" value="Chloramphenicol acetyltransferase-like domain"/>
    <property type="match status" value="1"/>
</dbReference>
<dbReference type="PANTHER" id="PTHR38474:SF1">
    <property type="entry name" value="SLR0299 PROTEIN"/>
    <property type="match status" value="1"/>
</dbReference>
<dbReference type="EMBL" id="JACOOT010000038">
    <property type="protein sequence ID" value="MBC5652551.1"/>
    <property type="molecule type" value="Genomic_DNA"/>
</dbReference>
<dbReference type="AlphaFoldDB" id="A0A8I0DSH4"/>
<gene>
    <name evidence="1" type="ORF">H8S54_15935</name>
</gene>
<evidence type="ECO:0000313" key="1">
    <source>
        <dbReference type="EMBL" id="MBC5652551.1"/>
    </source>
</evidence>
<dbReference type="InterPro" id="IPR023213">
    <property type="entry name" value="CAT-like_dom_sf"/>
</dbReference>
<proteinExistence type="predicted"/>
<sequence>MEKQIDLSSWKRKEIFDFFSHASNPYYMVTFRIDVAPLYAYVKEHHLSFYYSLVYLCTQAINDVEAFRYTIRGEQVFYLDPRIPSFTDLKKDSEYFHIVTMPTMGSLAEFNEEARKRSAAQQFFLDTSQETDRVIYFSCLPWLDLTALTNERDFSSPDSKNDSIPRIAWGKYVPNGDRLELGISIEVNHRLIDGLHIGQFAQRLEKLIGEL</sequence>
<protein>
    <recommendedName>
        <fullName evidence="3">Chloramphenicol acetyltransferase</fullName>
    </recommendedName>
</protein>
<keyword evidence="2" id="KW-1185">Reference proteome</keyword>
<dbReference type="RefSeq" id="WP_186901804.1">
    <property type="nucleotide sequence ID" value="NZ_JACOOT010000038.1"/>
</dbReference>
<evidence type="ECO:0000313" key="2">
    <source>
        <dbReference type="Proteomes" id="UP000652847"/>
    </source>
</evidence>
<dbReference type="PANTHER" id="PTHR38474">
    <property type="entry name" value="SLR0299 PROTEIN"/>
    <property type="match status" value="1"/>
</dbReference>